<dbReference type="OrthoDB" id="5982138at2759"/>
<evidence type="ECO:0000256" key="1">
    <source>
        <dbReference type="SAM" id="MobiDB-lite"/>
    </source>
</evidence>
<gene>
    <name evidence="4" type="primary">LOC114336408</name>
</gene>
<keyword evidence="3" id="KW-1185">Reference proteome</keyword>
<organism evidence="4">
    <name type="scientific">Diabrotica virgifera virgifera</name>
    <name type="common">western corn rootworm</name>
    <dbReference type="NCBI Taxonomy" id="50390"/>
    <lineage>
        <taxon>Eukaryota</taxon>
        <taxon>Metazoa</taxon>
        <taxon>Ecdysozoa</taxon>
        <taxon>Arthropoda</taxon>
        <taxon>Hexapoda</taxon>
        <taxon>Insecta</taxon>
        <taxon>Pterygota</taxon>
        <taxon>Neoptera</taxon>
        <taxon>Endopterygota</taxon>
        <taxon>Coleoptera</taxon>
        <taxon>Polyphaga</taxon>
        <taxon>Cucujiformia</taxon>
        <taxon>Chrysomeloidea</taxon>
        <taxon>Chrysomelidae</taxon>
        <taxon>Galerucinae</taxon>
        <taxon>Diabroticina</taxon>
        <taxon>Diabroticites</taxon>
        <taxon>Diabrotica</taxon>
    </lineage>
</organism>
<name>A0A6P7GER0_DIAVI</name>
<evidence type="ECO:0000313" key="3">
    <source>
        <dbReference type="Proteomes" id="UP001652700"/>
    </source>
</evidence>
<evidence type="ECO:0000313" key="2">
    <source>
        <dbReference type="EnsemblMetazoa" id="XP_028142570.1"/>
    </source>
</evidence>
<dbReference type="RefSeq" id="XP_028142570.1">
    <property type="nucleotide sequence ID" value="XM_028286769.1"/>
</dbReference>
<dbReference type="InParanoid" id="A0A6P7GER0"/>
<evidence type="ECO:0000313" key="4">
    <source>
        <dbReference type="RefSeq" id="XP_028142570.1"/>
    </source>
</evidence>
<feature type="region of interest" description="Disordered" evidence="1">
    <location>
        <begin position="1"/>
        <end position="70"/>
    </location>
</feature>
<reference evidence="4" key="1">
    <citation type="submission" date="2025-04" db="UniProtKB">
        <authorList>
            <consortium name="RefSeq"/>
        </authorList>
    </citation>
    <scope>IDENTIFICATION</scope>
    <source>
        <tissue evidence="4">Whole insect</tissue>
    </source>
</reference>
<dbReference type="KEGG" id="dvv:114336408"/>
<dbReference type="Proteomes" id="UP001652700">
    <property type="component" value="Unplaced"/>
</dbReference>
<sequence length="144" mass="16015">MDNKPKDPGWNDPPMLNYSAANPPPKSRITNKRIAFPLSTNTSSTANQNQTLPNLPPLAQPLTKPPSTLDSTCESVCQLLNSEQSRQNFENIWKGQLPEQFQKTVSLMVGCLTGNNKEAAKLHKETLLTEYKTLCDGWIDGINF</sequence>
<dbReference type="GeneID" id="114336408"/>
<proteinExistence type="predicted"/>
<dbReference type="EnsemblMetazoa" id="XM_028286769.2">
    <property type="protein sequence ID" value="XP_028142570.1"/>
    <property type="gene ID" value="LOC114336408"/>
</dbReference>
<accession>A0A6P7GER0</accession>
<protein>
    <submittedName>
        <fullName evidence="4">Uncharacterized protein LOC114336408 isoform X1</fullName>
    </submittedName>
</protein>
<feature type="compositionally biased region" description="Low complexity" evidence="1">
    <location>
        <begin position="39"/>
        <end position="51"/>
    </location>
</feature>
<reference evidence="2" key="2">
    <citation type="submission" date="2025-05" db="UniProtKB">
        <authorList>
            <consortium name="EnsemblMetazoa"/>
        </authorList>
    </citation>
    <scope>IDENTIFICATION</scope>
</reference>
<dbReference type="AlphaFoldDB" id="A0A6P7GER0"/>